<comment type="caution">
    <text evidence="1">The sequence shown here is derived from an EMBL/GenBank/DDBJ whole genome shotgun (WGS) entry which is preliminary data.</text>
</comment>
<dbReference type="Proteomes" id="UP000229681">
    <property type="component" value="Unassembled WGS sequence"/>
</dbReference>
<evidence type="ECO:0000313" key="1">
    <source>
        <dbReference type="EMBL" id="PJF36117.1"/>
    </source>
</evidence>
<sequence length="168" mass="19487">MSNQTSAEQPQGCLMSLINFLVRGLMRLFGMGTRGLRASVMPADETYKAYVDAWVSERIATWLHQTRAEINAEEAAKVLNGEGAHLHEVRRLIYETLIDAKVTFFQRDGKQYLEVEAYMAPRQYNGKQPHILRWRAEREIAWQDIPNDVRERLIRLREPVTLGYNVPQ</sequence>
<name>A0A2M8PEY6_9CHLR</name>
<dbReference type="EMBL" id="PGTM01000079">
    <property type="protein sequence ID" value="PJF36117.1"/>
    <property type="molecule type" value="Genomic_DNA"/>
</dbReference>
<proteinExistence type="predicted"/>
<gene>
    <name evidence="1" type="ORF">CUN49_07135</name>
</gene>
<evidence type="ECO:0000313" key="2">
    <source>
        <dbReference type="Proteomes" id="UP000229681"/>
    </source>
</evidence>
<protein>
    <submittedName>
        <fullName evidence="1">Uncharacterized protein</fullName>
    </submittedName>
</protein>
<dbReference type="AlphaFoldDB" id="A0A2M8PEY6"/>
<organism evidence="1 2">
    <name type="scientific">Candidatus Thermofonsia Clade 1 bacterium</name>
    <dbReference type="NCBI Taxonomy" id="2364210"/>
    <lineage>
        <taxon>Bacteria</taxon>
        <taxon>Bacillati</taxon>
        <taxon>Chloroflexota</taxon>
        <taxon>Candidatus Thermofontia</taxon>
        <taxon>Candidatus Thermofonsia Clade 1</taxon>
    </lineage>
</organism>
<accession>A0A2M8PEY6</accession>
<reference evidence="1 2" key="1">
    <citation type="submission" date="2017-11" db="EMBL/GenBank/DDBJ databases">
        <title>Evolution of Phototrophy in the Chloroflexi Phylum Driven by Horizontal Gene Transfer.</title>
        <authorList>
            <person name="Ward L.M."/>
            <person name="Hemp J."/>
            <person name="Shih P.M."/>
            <person name="Mcglynn S.E."/>
            <person name="Fischer W."/>
        </authorList>
    </citation>
    <scope>NUCLEOTIDE SEQUENCE [LARGE SCALE GENOMIC DNA]</scope>
    <source>
        <strain evidence="1">JP3_13</strain>
    </source>
</reference>